<sequence>MSLWPPSEPLCCLLPPPAYVNVCSLLNEKPRHFPAAIAYSDKKLCVDISAANVYGCSAVGQQCRYMFLASPQRSPECSLAFIIHFISARVI</sequence>
<organism evidence="1 2">
    <name type="scientific">Hapsidospora chrysogenum (strain ATCC 11550 / CBS 779.69 / DSM 880 / IAM 14645 / JCM 23072 / IMI 49137)</name>
    <name type="common">Acremonium chrysogenum</name>
    <dbReference type="NCBI Taxonomy" id="857340"/>
    <lineage>
        <taxon>Eukaryota</taxon>
        <taxon>Fungi</taxon>
        <taxon>Dikarya</taxon>
        <taxon>Ascomycota</taxon>
        <taxon>Pezizomycotina</taxon>
        <taxon>Sordariomycetes</taxon>
        <taxon>Hypocreomycetidae</taxon>
        <taxon>Hypocreales</taxon>
        <taxon>Bionectriaceae</taxon>
        <taxon>Hapsidospora</taxon>
    </lineage>
</organism>
<gene>
    <name evidence="1" type="ORF">ACRE_021140</name>
</gene>
<name>A0A086TCA2_HAPC1</name>
<protein>
    <submittedName>
        <fullName evidence="1">Uncharacterized protein</fullName>
    </submittedName>
</protein>
<dbReference type="Proteomes" id="UP000029964">
    <property type="component" value="Unassembled WGS sequence"/>
</dbReference>
<accession>A0A086TCA2</accession>
<comment type="caution">
    <text evidence="1">The sequence shown here is derived from an EMBL/GenBank/DDBJ whole genome shotgun (WGS) entry which is preliminary data.</text>
</comment>
<dbReference type="EMBL" id="JPKY01000013">
    <property type="protein sequence ID" value="KFH46984.1"/>
    <property type="molecule type" value="Genomic_DNA"/>
</dbReference>
<keyword evidence="2" id="KW-1185">Reference proteome</keyword>
<evidence type="ECO:0000313" key="2">
    <source>
        <dbReference type="Proteomes" id="UP000029964"/>
    </source>
</evidence>
<dbReference type="AlphaFoldDB" id="A0A086TCA2"/>
<dbReference type="HOGENOM" id="CLU_2426497_0_0_1"/>
<proteinExistence type="predicted"/>
<reference evidence="2" key="1">
    <citation type="journal article" date="2014" name="Genome Announc.">
        <title>Genome sequence and annotation of Acremonium chrysogenum, producer of the beta-lactam antibiotic cephalosporin C.</title>
        <authorList>
            <person name="Terfehr D."/>
            <person name="Dahlmann T.A."/>
            <person name="Specht T."/>
            <person name="Zadra I."/>
            <person name="Kuernsteiner H."/>
            <person name="Kueck U."/>
        </authorList>
    </citation>
    <scope>NUCLEOTIDE SEQUENCE [LARGE SCALE GENOMIC DNA]</scope>
    <source>
        <strain evidence="2">ATCC 11550 / CBS 779.69 / DSM 880 / IAM 14645 / JCM 23072 / IMI 49137</strain>
    </source>
</reference>
<evidence type="ECO:0000313" key="1">
    <source>
        <dbReference type="EMBL" id="KFH46984.1"/>
    </source>
</evidence>